<protein>
    <recommendedName>
        <fullName evidence="6">TF-B3 domain-containing protein</fullName>
    </recommendedName>
</protein>
<dbReference type="Gene3D" id="2.40.330.10">
    <property type="entry name" value="DNA-binding pseudobarrel domain"/>
    <property type="match status" value="1"/>
</dbReference>
<evidence type="ECO:0000256" key="4">
    <source>
        <dbReference type="ARBA" id="ARBA00023163"/>
    </source>
</evidence>
<dbReference type="GO" id="GO:0003677">
    <property type="term" value="F:DNA binding"/>
    <property type="evidence" value="ECO:0007669"/>
    <property type="project" value="UniProtKB-KW"/>
</dbReference>
<dbReference type="Pfam" id="PF02362">
    <property type="entry name" value="B3"/>
    <property type="match status" value="1"/>
</dbReference>
<keyword evidence="5" id="KW-0539">Nucleus</keyword>
<comment type="subcellular location">
    <subcellularLocation>
        <location evidence="1">Nucleus</location>
    </subcellularLocation>
</comment>
<evidence type="ECO:0000256" key="1">
    <source>
        <dbReference type="ARBA" id="ARBA00004123"/>
    </source>
</evidence>
<dbReference type="InterPro" id="IPR003340">
    <property type="entry name" value="B3_DNA-bd"/>
</dbReference>
<evidence type="ECO:0000313" key="8">
    <source>
        <dbReference type="Proteomes" id="UP001443914"/>
    </source>
</evidence>
<dbReference type="Proteomes" id="UP001443914">
    <property type="component" value="Unassembled WGS sequence"/>
</dbReference>
<comment type="caution">
    <text evidence="7">The sequence shown here is derived from an EMBL/GenBank/DDBJ whole genome shotgun (WGS) entry which is preliminary data.</text>
</comment>
<reference evidence="7" key="1">
    <citation type="submission" date="2024-03" db="EMBL/GenBank/DDBJ databases">
        <title>WGS assembly of Saponaria officinalis var. Norfolk2.</title>
        <authorList>
            <person name="Jenkins J."/>
            <person name="Shu S."/>
            <person name="Grimwood J."/>
            <person name="Barry K."/>
            <person name="Goodstein D."/>
            <person name="Schmutz J."/>
            <person name="Leebens-Mack J."/>
            <person name="Osbourn A."/>
        </authorList>
    </citation>
    <scope>NUCLEOTIDE SEQUENCE [LARGE SCALE GENOMIC DNA]</scope>
    <source>
        <strain evidence="7">JIC</strain>
    </source>
</reference>
<evidence type="ECO:0000256" key="5">
    <source>
        <dbReference type="ARBA" id="ARBA00023242"/>
    </source>
</evidence>
<dbReference type="EMBL" id="JBDFQZ010000006">
    <property type="protein sequence ID" value="KAK9714053.1"/>
    <property type="molecule type" value="Genomic_DNA"/>
</dbReference>
<dbReference type="SMART" id="SM01019">
    <property type="entry name" value="B3"/>
    <property type="match status" value="1"/>
</dbReference>
<feature type="domain" description="TF-B3" evidence="6">
    <location>
        <begin position="86"/>
        <end position="182"/>
    </location>
</feature>
<evidence type="ECO:0000256" key="3">
    <source>
        <dbReference type="ARBA" id="ARBA00023125"/>
    </source>
</evidence>
<keyword evidence="8" id="KW-1185">Reference proteome</keyword>
<evidence type="ECO:0000256" key="2">
    <source>
        <dbReference type="ARBA" id="ARBA00023015"/>
    </source>
</evidence>
<evidence type="ECO:0000313" key="7">
    <source>
        <dbReference type="EMBL" id="KAK9714053.1"/>
    </source>
</evidence>
<proteinExistence type="predicted"/>
<dbReference type="InterPro" id="IPR015300">
    <property type="entry name" value="DNA-bd_pseudobarrel_sf"/>
</dbReference>
<dbReference type="AlphaFoldDB" id="A0AAW1K7I9"/>
<sequence>MHLCNTLIQLRVHFHQKQHIFVQSSPLIRFRSSEAFLRAEIRQAKESEMSAGVKLEPIEEQVSVRITTPTSQGDVEIEPLTGKPFCHVVMMKSHVCSPYQLVLPVKFSRILPLKTISVILFHGGKSWETSYGGNHPTHKRFDPRWRVFVEENKLKIGDICVFELMKCEDTIIELKIQILRGDFPLVLLDKQDGTPDNPVVIDDD</sequence>
<dbReference type="CDD" id="cd10017">
    <property type="entry name" value="B3_DNA"/>
    <property type="match status" value="1"/>
</dbReference>
<accession>A0AAW1K7I9</accession>
<organism evidence="7 8">
    <name type="scientific">Saponaria officinalis</name>
    <name type="common">Common soapwort</name>
    <name type="synonym">Lychnis saponaria</name>
    <dbReference type="NCBI Taxonomy" id="3572"/>
    <lineage>
        <taxon>Eukaryota</taxon>
        <taxon>Viridiplantae</taxon>
        <taxon>Streptophyta</taxon>
        <taxon>Embryophyta</taxon>
        <taxon>Tracheophyta</taxon>
        <taxon>Spermatophyta</taxon>
        <taxon>Magnoliopsida</taxon>
        <taxon>eudicotyledons</taxon>
        <taxon>Gunneridae</taxon>
        <taxon>Pentapetalae</taxon>
        <taxon>Caryophyllales</taxon>
        <taxon>Caryophyllaceae</taxon>
        <taxon>Caryophylleae</taxon>
        <taxon>Saponaria</taxon>
    </lineage>
</organism>
<keyword evidence="2" id="KW-0805">Transcription regulation</keyword>
<dbReference type="SUPFAM" id="SSF101936">
    <property type="entry name" value="DNA-binding pseudobarrel domain"/>
    <property type="match status" value="1"/>
</dbReference>
<keyword evidence="4" id="KW-0804">Transcription</keyword>
<keyword evidence="3" id="KW-0238">DNA-binding</keyword>
<dbReference type="GO" id="GO:0005634">
    <property type="term" value="C:nucleus"/>
    <property type="evidence" value="ECO:0007669"/>
    <property type="project" value="UniProtKB-SubCell"/>
</dbReference>
<dbReference type="PANTHER" id="PTHR31391">
    <property type="entry name" value="B3 DOMAIN-CONTAINING PROTEIN OS11G0197600-RELATED"/>
    <property type="match status" value="1"/>
</dbReference>
<name>A0AAW1K7I9_SAPOF</name>
<dbReference type="PANTHER" id="PTHR31391:SF64">
    <property type="entry name" value="B3 DOMAIN-CONTAINING PROTEIN OS06G0112300"/>
    <property type="match status" value="1"/>
</dbReference>
<dbReference type="PROSITE" id="PS50863">
    <property type="entry name" value="B3"/>
    <property type="match status" value="1"/>
</dbReference>
<dbReference type="InterPro" id="IPR044837">
    <property type="entry name" value="REM16-like"/>
</dbReference>
<evidence type="ECO:0000259" key="6">
    <source>
        <dbReference type="PROSITE" id="PS50863"/>
    </source>
</evidence>
<gene>
    <name evidence="7" type="ORF">RND81_06G068300</name>
</gene>